<keyword evidence="1" id="KW-1133">Transmembrane helix</keyword>
<evidence type="ECO:0000313" key="2">
    <source>
        <dbReference type="EMBL" id="KJB53535.1"/>
    </source>
</evidence>
<gene>
    <name evidence="2" type="ORF">B456_009G228300</name>
</gene>
<keyword evidence="1" id="KW-0812">Transmembrane</keyword>
<evidence type="ECO:0000256" key="1">
    <source>
        <dbReference type="SAM" id="Phobius"/>
    </source>
</evidence>
<feature type="transmembrane region" description="Helical" evidence="1">
    <location>
        <begin position="16"/>
        <end position="33"/>
    </location>
</feature>
<keyword evidence="1" id="KW-0472">Membrane</keyword>
<dbReference type="Proteomes" id="UP000032304">
    <property type="component" value="Chromosome 9"/>
</dbReference>
<dbReference type="Gramene" id="KJB53535">
    <property type="protein sequence ID" value="KJB53535"/>
    <property type="gene ID" value="B456_009G228300"/>
</dbReference>
<dbReference type="EMBL" id="CM001748">
    <property type="protein sequence ID" value="KJB53535.1"/>
    <property type="molecule type" value="Genomic_DNA"/>
</dbReference>
<accession>A0A0D2UD82</accession>
<dbReference type="AlphaFoldDB" id="A0A0D2UD82"/>
<protein>
    <submittedName>
        <fullName evidence="2">Uncharacterized protein</fullName>
    </submittedName>
</protein>
<sequence>MSALSEPHFYWGFDEGAWFSPTFIYFFFSYYTLQPFFSFIYFFKIWLLTIFMVGLSESFYNLGFFMRLNLAEGV</sequence>
<reference evidence="2 3" key="1">
    <citation type="journal article" date="2012" name="Nature">
        <title>Repeated polyploidization of Gossypium genomes and the evolution of spinnable cotton fibres.</title>
        <authorList>
            <person name="Paterson A.H."/>
            <person name="Wendel J.F."/>
            <person name="Gundlach H."/>
            <person name="Guo H."/>
            <person name="Jenkins J."/>
            <person name="Jin D."/>
            <person name="Llewellyn D."/>
            <person name="Showmaker K.C."/>
            <person name="Shu S."/>
            <person name="Udall J."/>
            <person name="Yoo M.J."/>
            <person name="Byers R."/>
            <person name="Chen W."/>
            <person name="Doron-Faigenboim A."/>
            <person name="Duke M.V."/>
            <person name="Gong L."/>
            <person name="Grimwood J."/>
            <person name="Grover C."/>
            <person name="Grupp K."/>
            <person name="Hu G."/>
            <person name="Lee T.H."/>
            <person name="Li J."/>
            <person name="Lin L."/>
            <person name="Liu T."/>
            <person name="Marler B.S."/>
            <person name="Page J.T."/>
            <person name="Roberts A.W."/>
            <person name="Romanel E."/>
            <person name="Sanders W.S."/>
            <person name="Szadkowski E."/>
            <person name="Tan X."/>
            <person name="Tang H."/>
            <person name="Xu C."/>
            <person name="Wang J."/>
            <person name="Wang Z."/>
            <person name="Zhang D."/>
            <person name="Zhang L."/>
            <person name="Ashrafi H."/>
            <person name="Bedon F."/>
            <person name="Bowers J.E."/>
            <person name="Brubaker C.L."/>
            <person name="Chee P.W."/>
            <person name="Das S."/>
            <person name="Gingle A.R."/>
            <person name="Haigler C.H."/>
            <person name="Harker D."/>
            <person name="Hoffmann L.V."/>
            <person name="Hovav R."/>
            <person name="Jones D.C."/>
            <person name="Lemke C."/>
            <person name="Mansoor S."/>
            <person name="ur Rahman M."/>
            <person name="Rainville L.N."/>
            <person name="Rambani A."/>
            <person name="Reddy U.K."/>
            <person name="Rong J.K."/>
            <person name="Saranga Y."/>
            <person name="Scheffler B.E."/>
            <person name="Scheffler J.A."/>
            <person name="Stelly D.M."/>
            <person name="Triplett B.A."/>
            <person name="Van Deynze A."/>
            <person name="Vaslin M.F."/>
            <person name="Waghmare V.N."/>
            <person name="Walford S.A."/>
            <person name="Wright R.J."/>
            <person name="Zaki E.A."/>
            <person name="Zhang T."/>
            <person name="Dennis E.S."/>
            <person name="Mayer K.F."/>
            <person name="Peterson D.G."/>
            <person name="Rokhsar D.S."/>
            <person name="Wang X."/>
            <person name="Schmutz J."/>
        </authorList>
    </citation>
    <scope>NUCLEOTIDE SEQUENCE [LARGE SCALE GENOMIC DNA]</scope>
</reference>
<name>A0A0D2UD82_GOSRA</name>
<organism evidence="2 3">
    <name type="scientific">Gossypium raimondii</name>
    <name type="common">Peruvian cotton</name>
    <name type="synonym">Gossypium klotzschianum subsp. raimondii</name>
    <dbReference type="NCBI Taxonomy" id="29730"/>
    <lineage>
        <taxon>Eukaryota</taxon>
        <taxon>Viridiplantae</taxon>
        <taxon>Streptophyta</taxon>
        <taxon>Embryophyta</taxon>
        <taxon>Tracheophyta</taxon>
        <taxon>Spermatophyta</taxon>
        <taxon>Magnoliopsida</taxon>
        <taxon>eudicotyledons</taxon>
        <taxon>Gunneridae</taxon>
        <taxon>Pentapetalae</taxon>
        <taxon>rosids</taxon>
        <taxon>malvids</taxon>
        <taxon>Malvales</taxon>
        <taxon>Malvaceae</taxon>
        <taxon>Malvoideae</taxon>
        <taxon>Gossypium</taxon>
    </lineage>
</organism>
<evidence type="ECO:0000313" key="3">
    <source>
        <dbReference type="Proteomes" id="UP000032304"/>
    </source>
</evidence>
<proteinExistence type="predicted"/>
<keyword evidence="3" id="KW-1185">Reference proteome</keyword>